<feature type="domain" description="Gfo/Idh/MocA-like oxidoreductase N-terminal" evidence="2">
    <location>
        <begin position="3"/>
        <end position="122"/>
    </location>
</feature>
<evidence type="ECO:0000313" key="5">
    <source>
        <dbReference type="Proteomes" id="UP001597493"/>
    </source>
</evidence>
<dbReference type="SUPFAM" id="SSF51735">
    <property type="entry name" value="NAD(P)-binding Rossmann-fold domains"/>
    <property type="match status" value="1"/>
</dbReference>
<accession>A0ABW5QSV8</accession>
<keyword evidence="5" id="KW-1185">Reference proteome</keyword>
<proteinExistence type="predicted"/>
<dbReference type="InterPro" id="IPR000683">
    <property type="entry name" value="Gfo/Idh/MocA-like_OxRdtase_N"/>
</dbReference>
<evidence type="ECO:0000256" key="1">
    <source>
        <dbReference type="ARBA" id="ARBA00023002"/>
    </source>
</evidence>
<comment type="caution">
    <text evidence="4">The sequence shown here is derived from an EMBL/GenBank/DDBJ whole genome shotgun (WGS) entry which is preliminary data.</text>
</comment>
<organism evidence="4 5">
    <name type="scientific">Paenibacillus thailandensis</name>
    <dbReference type="NCBI Taxonomy" id="393250"/>
    <lineage>
        <taxon>Bacteria</taxon>
        <taxon>Bacillati</taxon>
        <taxon>Bacillota</taxon>
        <taxon>Bacilli</taxon>
        <taxon>Bacillales</taxon>
        <taxon>Paenibacillaceae</taxon>
        <taxon>Paenibacillus</taxon>
    </lineage>
</organism>
<dbReference type="Pfam" id="PF01408">
    <property type="entry name" value="GFO_IDH_MocA"/>
    <property type="match status" value="1"/>
</dbReference>
<dbReference type="SUPFAM" id="SSF55347">
    <property type="entry name" value="Glyceraldehyde-3-phosphate dehydrogenase-like, C-terminal domain"/>
    <property type="match status" value="1"/>
</dbReference>
<dbReference type="Gene3D" id="3.40.50.720">
    <property type="entry name" value="NAD(P)-binding Rossmann-like Domain"/>
    <property type="match status" value="1"/>
</dbReference>
<dbReference type="InterPro" id="IPR055170">
    <property type="entry name" value="GFO_IDH_MocA-like_dom"/>
</dbReference>
<dbReference type="InterPro" id="IPR050463">
    <property type="entry name" value="Gfo/Idh/MocA_oxidrdct_glycsds"/>
</dbReference>
<dbReference type="PANTHER" id="PTHR43818:SF11">
    <property type="entry name" value="BCDNA.GH03377"/>
    <property type="match status" value="1"/>
</dbReference>
<sequence length="335" mass="36795">MLKAAVIGLNHIGRIHCRTYKEHPSAALAAVCDLDRELADRAAAEFGAKAYYDMNDMLEREEIDLVSVATGGVENGSHHYAPAMAAIAAGKSVLVEKPLSNDLGEAREMVDFAKERGVRLACNLNHRFTPMARKAKEWIDAGDLGTILFANMKLTIGNPKETSPWLHMRALHPHSFDVLRYFAGEARRVQAFMTKAPGRIVWSTASVNLEFESGAVGHLTGSYDMDNRHPIESCEVAGHRGRLVLDNVYESLTLYPHGQEEQRAYRNPVLGGFQGFDATFRARLDTFIREVEAQVPPNRIEGSGADGLAVQEIIEAAIRSQLAGGKVIDIRGSSQ</sequence>
<feature type="domain" description="GFO/IDH/MocA-like oxidoreductase" evidence="3">
    <location>
        <begin position="133"/>
        <end position="243"/>
    </location>
</feature>
<dbReference type="PANTHER" id="PTHR43818">
    <property type="entry name" value="BCDNA.GH03377"/>
    <property type="match status" value="1"/>
</dbReference>
<dbReference type="Pfam" id="PF22725">
    <property type="entry name" value="GFO_IDH_MocA_C3"/>
    <property type="match status" value="1"/>
</dbReference>
<dbReference type="EMBL" id="JBHUMY010000003">
    <property type="protein sequence ID" value="MFD2659414.1"/>
    <property type="molecule type" value="Genomic_DNA"/>
</dbReference>
<keyword evidence="1" id="KW-0560">Oxidoreductase</keyword>
<name>A0ABW5QSV8_9BACL</name>
<evidence type="ECO:0000259" key="2">
    <source>
        <dbReference type="Pfam" id="PF01408"/>
    </source>
</evidence>
<dbReference type="RefSeq" id="WP_379270103.1">
    <property type="nucleotide sequence ID" value="NZ_JBHUGT010000040.1"/>
</dbReference>
<dbReference type="InterPro" id="IPR036291">
    <property type="entry name" value="NAD(P)-bd_dom_sf"/>
</dbReference>
<reference evidence="5" key="1">
    <citation type="journal article" date="2019" name="Int. J. Syst. Evol. Microbiol.">
        <title>The Global Catalogue of Microorganisms (GCM) 10K type strain sequencing project: providing services to taxonomists for standard genome sequencing and annotation.</title>
        <authorList>
            <consortium name="The Broad Institute Genomics Platform"/>
            <consortium name="The Broad Institute Genome Sequencing Center for Infectious Disease"/>
            <person name="Wu L."/>
            <person name="Ma J."/>
        </authorList>
    </citation>
    <scope>NUCLEOTIDE SEQUENCE [LARGE SCALE GENOMIC DNA]</scope>
    <source>
        <strain evidence="5">TISTR 1827</strain>
    </source>
</reference>
<dbReference type="Proteomes" id="UP001597493">
    <property type="component" value="Unassembled WGS sequence"/>
</dbReference>
<evidence type="ECO:0000259" key="3">
    <source>
        <dbReference type="Pfam" id="PF22725"/>
    </source>
</evidence>
<protein>
    <submittedName>
        <fullName evidence="4">Gfo/Idh/MocA family protein</fullName>
    </submittedName>
</protein>
<evidence type="ECO:0000313" key="4">
    <source>
        <dbReference type="EMBL" id="MFD2659414.1"/>
    </source>
</evidence>
<gene>
    <name evidence="4" type="ORF">ACFSW5_03945</name>
</gene>
<dbReference type="Gene3D" id="3.30.360.10">
    <property type="entry name" value="Dihydrodipicolinate Reductase, domain 2"/>
    <property type="match status" value="1"/>
</dbReference>